<gene>
    <name evidence="2" type="ORF">BST47_29460</name>
</gene>
<dbReference type="SUPFAM" id="SSF46689">
    <property type="entry name" value="Homeodomain-like"/>
    <property type="match status" value="1"/>
</dbReference>
<protein>
    <submittedName>
        <fullName evidence="2">Uncharacterized protein</fullName>
    </submittedName>
</protein>
<evidence type="ECO:0000313" key="2">
    <source>
        <dbReference type="EMBL" id="ORB61048.1"/>
    </source>
</evidence>
<comment type="caution">
    <text evidence="2">The sequence shown here is derived from an EMBL/GenBank/DDBJ whole genome shotgun (WGS) entry which is preliminary data.</text>
</comment>
<evidence type="ECO:0000256" key="1">
    <source>
        <dbReference type="SAM" id="MobiDB-lite"/>
    </source>
</evidence>
<dbReference type="InterPro" id="IPR009057">
    <property type="entry name" value="Homeodomain-like_sf"/>
</dbReference>
<keyword evidence="3" id="KW-1185">Reference proteome</keyword>
<dbReference type="Gene3D" id="1.10.357.10">
    <property type="entry name" value="Tetracycline Repressor, domain 2"/>
    <property type="match status" value="1"/>
</dbReference>
<dbReference type="STRING" id="75922.BST47_29460"/>
<dbReference type="Proteomes" id="UP000192411">
    <property type="component" value="Unassembled WGS sequence"/>
</dbReference>
<reference evidence="2 3" key="1">
    <citation type="submission" date="2017-02" db="EMBL/GenBank/DDBJ databases">
        <title>The new phylogeny of genus Mycobacterium.</title>
        <authorList>
            <person name="Tortoli E."/>
            <person name="Trovato A."/>
            <person name="Cirillo D.M."/>
        </authorList>
    </citation>
    <scope>NUCLEOTIDE SEQUENCE [LARGE SCALE GENOMIC DNA]</scope>
    <source>
        <strain evidence="2 3">DSM 44338</strain>
    </source>
</reference>
<sequence length="125" mass="13532">MQLLKEREYGEVTVDAIAAIARASKAVLYPGWTTTAALVLAARTVTVDHVADSIDTGTLRSDLLALNAQECKHTPVEHCHGICGLSATGLCSLPLNRLRLANSRPHRSDSRRRSRPHPDLIRGTG</sequence>
<proteinExistence type="predicted"/>
<dbReference type="EMBL" id="MVIM01000033">
    <property type="protein sequence ID" value="ORB61048.1"/>
    <property type="molecule type" value="Genomic_DNA"/>
</dbReference>
<dbReference type="AlphaFoldDB" id="A0A1X0JDW8"/>
<feature type="region of interest" description="Disordered" evidence="1">
    <location>
        <begin position="102"/>
        <end position="125"/>
    </location>
</feature>
<feature type="compositionally biased region" description="Basic and acidic residues" evidence="1">
    <location>
        <begin position="116"/>
        <end position="125"/>
    </location>
</feature>
<accession>A0A1X0JDW8</accession>
<organism evidence="2 3">
    <name type="scientific">Mycolicibacterium tusciae</name>
    <dbReference type="NCBI Taxonomy" id="75922"/>
    <lineage>
        <taxon>Bacteria</taxon>
        <taxon>Bacillati</taxon>
        <taxon>Actinomycetota</taxon>
        <taxon>Actinomycetes</taxon>
        <taxon>Mycobacteriales</taxon>
        <taxon>Mycobacteriaceae</taxon>
        <taxon>Mycolicibacterium</taxon>
    </lineage>
</organism>
<evidence type="ECO:0000313" key="3">
    <source>
        <dbReference type="Proteomes" id="UP000192411"/>
    </source>
</evidence>
<name>A0A1X0JDW8_9MYCO</name>